<evidence type="ECO:0000259" key="1">
    <source>
        <dbReference type="PROSITE" id="PS51272"/>
    </source>
</evidence>
<feature type="domain" description="SLH" evidence="1">
    <location>
        <begin position="4"/>
        <end position="67"/>
    </location>
</feature>
<protein>
    <submittedName>
        <fullName evidence="2">S-layer homology domain-containing protein</fullName>
    </submittedName>
</protein>
<dbReference type="EMBL" id="JAUMKJ010000018">
    <property type="protein sequence ID" value="MDO3678560.1"/>
    <property type="molecule type" value="Genomic_DNA"/>
</dbReference>
<dbReference type="Pfam" id="PF00395">
    <property type="entry name" value="SLH"/>
    <property type="match status" value="1"/>
</dbReference>
<keyword evidence="3" id="KW-1185">Reference proteome</keyword>
<organism evidence="2 3">
    <name type="scientific">Paenibacillus ehimensis</name>
    <dbReference type="NCBI Taxonomy" id="79264"/>
    <lineage>
        <taxon>Bacteria</taxon>
        <taxon>Bacillati</taxon>
        <taxon>Bacillota</taxon>
        <taxon>Bacilli</taxon>
        <taxon>Bacillales</taxon>
        <taxon>Paenibacillaceae</taxon>
        <taxon>Paenibacillus</taxon>
    </lineage>
</organism>
<accession>A0ABT8VC65</accession>
<comment type="caution">
    <text evidence="2">The sequence shown here is derived from an EMBL/GenBank/DDBJ whole genome shotgun (WGS) entry which is preliminary data.</text>
</comment>
<gene>
    <name evidence="2" type="ORF">Q3C12_16220</name>
</gene>
<evidence type="ECO:0000313" key="3">
    <source>
        <dbReference type="Proteomes" id="UP001168883"/>
    </source>
</evidence>
<dbReference type="Proteomes" id="UP001168883">
    <property type="component" value="Unassembled WGS sequence"/>
</dbReference>
<dbReference type="RefSeq" id="WP_302878951.1">
    <property type="nucleotide sequence ID" value="NZ_JAUMKJ010000018.1"/>
</dbReference>
<dbReference type="PROSITE" id="PS51272">
    <property type="entry name" value="SLH"/>
    <property type="match status" value="1"/>
</dbReference>
<proteinExistence type="predicted"/>
<evidence type="ECO:0000313" key="2">
    <source>
        <dbReference type="EMBL" id="MDO3678560.1"/>
    </source>
</evidence>
<reference evidence="2" key="1">
    <citation type="submission" date="2023-07" db="EMBL/GenBank/DDBJ databases">
        <authorList>
            <person name="Aktuganov G."/>
            <person name="Boyko T."/>
            <person name="Delegan Y."/>
            <person name="Galimzianova N."/>
            <person name="Gilvanova E."/>
            <person name="Korobov V."/>
            <person name="Kuzmina L."/>
            <person name="Melentiev A."/>
            <person name="Milman P."/>
            <person name="Ryabova A."/>
            <person name="Stupak E."/>
            <person name="Yasakov T."/>
            <person name="Zharikova N."/>
            <person name="Zhurenko E."/>
        </authorList>
    </citation>
    <scope>NUCLEOTIDE SEQUENCE</scope>
    <source>
        <strain evidence="2">IB-739</strain>
    </source>
</reference>
<name>A0ABT8VC65_9BACL</name>
<dbReference type="InterPro" id="IPR001119">
    <property type="entry name" value="SLH_dom"/>
</dbReference>
<sequence>MYAEEIKFQDVSADHWAIDTIPWAVKEKIVDGYPDHTFKPENGVGQKEFIAMLIRAFNPADFNDKKAENEEWYSPYIDYAFSYRWYAIIPFPTSGSLNASLNSDLHLSRGQAAMITADATGKNYNHPDSIRYLLDNNISWQLFFRVQR</sequence>